<organism evidence="11 12">
    <name type="scientific">Trichoplax adhaerens</name>
    <name type="common">Trichoplax reptans</name>
    <dbReference type="NCBI Taxonomy" id="10228"/>
    <lineage>
        <taxon>Eukaryota</taxon>
        <taxon>Metazoa</taxon>
        <taxon>Placozoa</taxon>
        <taxon>Uniplacotomia</taxon>
        <taxon>Trichoplacea</taxon>
        <taxon>Trichoplacidae</taxon>
        <taxon>Trichoplax</taxon>
    </lineage>
</organism>
<evidence type="ECO:0000256" key="4">
    <source>
        <dbReference type="ARBA" id="ARBA00022989"/>
    </source>
</evidence>
<feature type="region of interest" description="Disordered" evidence="8">
    <location>
        <begin position="79"/>
        <end position="99"/>
    </location>
</feature>
<dbReference type="AlphaFoldDB" id="B3RS84"/>
<feature type="domain" description="Letm1 RBD" evidence="10">
    <location>
        <begin position="205"/>
        <end position="382"/>
    </location>
</feature>
<evidence type="ECO:0000313" key="11">
    <source>
        <dbReference type="EMBL" id="EDV27010.1"/>
    </source>
</evidence>
<protein>
    <recommendedName>
        <fullName evidence="10">Letm1 RBD domain-containing protein</fullName>
    </recommendedName>
</protein>
<dbReference type="GeneID" id="6751683"/>
<dbReference type="HOGENOM" id="CLU_049801_0_0_1"/>
<keyword evidence="12" id="KW-1185">Reference proteome</keyword>
<evidence type="ECO:0000256" key="7">
    <source>
        <dbReference type="PROSITE-ProRule" id="PRU01094"/>
    </source>
</evidence>
<proteinExistence type="predicted"/>
<sequence length="382" mass="43553">MSAFRILNIAKSQRLPSTAALTQAYQCTSHIGEINQVRFLTVIGLNTKTKPIHSPNTNAFFLDASPILAVTLPRQYYSTESKPASQEKPTDTNKPTEPKKKGFFGAAKSMVKDVLIPGCKELWYDYKASRANKKKLKANNYDYTKLTRAEYYKIVQTSRDLRKAFPLVFIFMLPASGAYLAPLFIIISPRLALSPQFYNERQRVDFPQLDIKSRRKGYPETLENLSEIGEKISSNRLTTICKKILEKHDPTNEEIEEIAQSFKDSSLSLSKLPYKHLSVLSQSWFLLQYLPTGLLAWRLKGLLKEIKLDDQALSRENVTDLSHKELEKACFDRGLNAANLTDDEMRNWLRDWVNLSVSHTGEDLSFLAHLVAFKSTNYGKTE</sequence>
<dbReference type="OMA" id="CTSHIGE"/>
<reference evidence="11 12" key="1">
    <citation type="journal article" date="2008" name="Nature">
        <title>The Trichoplax genome and the nature of placozoans.</title>
        <authorList>
            <person name="Srivastava M."/>
            <person name="Begovic E."/>
            <person name="Chapman J."/>
            <person name="Putnam N.H."/>
            <person name="Hellsten U."/>
            <person name="Kawashima T."/>
            <person name="Kuo A."/>
            <person name="Mitros T."/>
            <person name="Salamov A."/>
            <person name="Carpenter M.L."/>
            <person name="Signorovitch A.Y."/>
            <person name="Moreno M.A."/>
            <person name="Kamm K."/>
            <person name="Grimwood J."/>
            <person name="Schmutz J."/>
            <person name="Shapiro H."/>
            <person name="Grigoriev I.V."/>
            <person name="Buss L.W."/>
            <person name="Schierwater B."/>
            <person name="Dellaporta S.L."/>
            <person name="Rokhsar D.S."/>
        </authorList>
    </citation>
    <scope>NUCLEOTIDE SEQUENCE [LARGE SCALE GENOMIC DNA]</scope>
    <source>
        <strain evidence="11 12">Grell-BS-1999</strain>
    </source>
</reference>
<dbReference type="Proteomes" id="UP000009022">
    <property type="component" value="Unassembled WGS sequence"/>
</dbReference>
<dbReference type="GO" id="GO:0043022">
    <property type="term" value="F:ribosome binding"/>
    <property type="evidence" value="ECO:0007669"/>
    <property type="project" value="InterPro"/>
</dbReference>
<evidence type="ECO:0000313" key="12">
    <source>
        <dbReference type="Proteomes" id="UP000009022"/>
    </source>
</evidence>
<dbReference type="PANTHER" id="PTHR14009:SF1">
    <property type="entry name" value="MITOCHONDRIAL PROTON_CALCIUM EXCHANGER PROTEIN"/>
    <property type="match status" value="1"/>
</dbReference>
<evidence type="ECO:0000256" key="1">
    <source>
        <dbReference type="ARBA" id="ARBA00004434"/>
    </source>
</evidence>
<dbReference type="STRING" id="10228.B3RS84"/>
<dbReference type="EMBL" id="DS985243">
    <property type="protein sequence ID" value="EDV27010.1"/>
    <property type="molecule type" value="Genomic_DNA"/>
</dbReference>
<evidence type="ECO:0000256" key="5">
    <source>
        <dbReference type="ARBA" id="ARBA00023128"/>
    </source>
</evidence>
<feature type="compositionally biased region" description="Basic and acidic residues" evidence="8">
    <location>
        <begin position="88"/>
        <end position="99"/>
    </location>
</feature>
<dbReference type="InParanoid" id="B3RS84"/>
<dbReference type="PhylomeDB" id="B3RS84"/>
<keyword evidence="3" id="KW-0999">Mitochondrion inner membrane</keyword>
<dbReference type="InterPro" id="IPR044202">
    <property type="entry name" value="LETM1/MDM38-like"/>
</dbReference>
<dbReference type="Pfam" id="PF07766">
    <property type="entry name" value="LETM1_RBD"/>
    <property type="match status" value="1"/>
</dbReference>
<dbReference type="RefSeq" id="XP_002111006.1">
    <property type="nucleotide sequence ID" value="XM_002110970.1"/>
</dbReference>
<dbReference type="GO" id="GO:0005739">
    <property type="term" value="C:mitochondrion"/>
    <property type="evidence" value="ECO:0000318"/>
    <property type="project" value="GO_Central"/>
</dbReference>
<gene>
    <name evidence="11" type="ORF">TRIADDRAFT_63756</name>
</gene>
<feature type="transmembrane region" description="Helical" evidence="9">
    <location>
        <begin position="164"/>
        <end position="187"/>
    </location>
</feature>
<dbReference type="KEGG" id="tad:TRIADDRAFT_63756"/>
<dbReference type="PROSITE" id="PS51758">
    <property type="entry name" value="LETM1_RBD"/>
    <property type="match status" value="1"/>
</dbReference>
<dbReference type="CTD" id="6751683"/>
<keyword evidence="5 7" id="KW-0496">Mitochondrion</keyword>
<evidence type="ECO:0000256" key="6">
    <source>
        <dbReference type="ARBA" id="ARBA00023136"/>
    </source>
</evidence>
<keyword evidence="2 9" id="KW-0812">Transmembrane</keyword>
<comment type="subcellular location">
    <subcellularLocation>
        <location evidence="1">Mitochondrion inner membrane</location>
        <topology evidence="1">Single-pass membrane protein</topology>
    </subcellularLocation>
</comment>
<evidence type="ECO:0000259" key="10">
    <source>
        <dbReference type="PROSITE" id="PS51758"/>
    </source>
</evidence>
<dbReference type="PANTHER" id="PTHR14009">
    <property type="entry name" value="LEUCINE ZIPPER-EF-HAND CONTAINING TRANSMEMBRANE PROTEIN"/>
    <property type="match status" value="1"/>
</dbReference>
<evidence type="ECO:0000256" key="8">
    <source>
        <dbReference type="SAM" id="MobiDB-lite"/>
    </source>
</evidence>
<evidence type="ECO:0000256" key="2">
    <source>
        <dbReference type="ARBA" id="ARBA00022692"/>
    </source>
</evidence>
<keyword evidence="4 9" id="KW-1133">Transmembrane helix</keyword>
<dbReference type="InterPro" id="IPR033122">
    <property type="entry name" value="LETM1-like_RBD"/>
</dbReference>
<dbReference type="GO" id="GO:0005743">
    <property type="term" value="C:mitochondrial inner membrane"/>
    <property type="evidence" value="ECO:0007669"/>
    <property type="project" value="UniProtKB-SubCell"/>
</dbReference>
<keyword evidence="6 9" id="KW-0472">Membrane</keyword>
<name>B3RS84_TRIAD</name>
<dbReference type="eggNOG" id="KOG4263">
    <property type="taxonomic scope" value="Eukaryota"/>
</dbReference>
<accession>B3RS84</accession>
<evidence type="ECO:0000256" key="3">
    <source>
        <dbReference type="ARBA" id="ARBA00022792"/>
    </source>
</evidence>
<dbReference type="OrthoDB" id="73691at2759"/>
<evidence type="ECO:0000256" key="9">
    <source>
        <dbReference type="SAM" id="Phobius"/>
    </source>
</evidence>